<organism evidence="1 2">
    <name type="scientific">Phaeodactylibacter xiamenensis</name>
    <dbReference type="NCBI Taxonomy" id="1524460"/>
    <lineage>
        <taxon>Bacteria</taxon>
        <taxon>Pseudomonadati</taxon>
        <taxon>Bacteroidota</taxon>
        <taxon>Saprospiria</taxon>
        <taxon>Saprospirales</taxon>
        <taxon>Haliscomenobacteraceae</taxon>
        <taxon>Phaeodactylibacter</taxon>
    </lineage>
</organism>
<dbReference type="AlphaFoldDB" id="A0A098S4I0"/>
<comment type="caution">
    <text evidence="1">The sequence shown here is derived from an EMBL/GenBank/DDBJ whole genome shotgun (WGS) entry which is preliminary data.</text>
</comment>
<proteinExistence type="predicted"/>
<dbReference type="Proteomes" id="UP000029736">
    <property type="component" value="Unassembled WGS sequence"/>
</dbReference>
<evidence type="ECO:0000313" key="2">
    <source>
        <dbReference type="Proteomes" id="UP000029736"/>
    </source>
</evidence>
<accession>A0A098S4I0</accession>
<gene>
    <name evidence="1" type="ORF">IX84_18740</name>
</gene>
<sequence>MFVRLCSFSGKTRKDGFLLPGVEVFSQLPVCKRLILLIKLWLIVFWETGKKGVSLTGQKRLFDLSHDGKKAGGRFLK</sequence>
<name>A0A098S4I0_9BACT</name>
<reference evidence="1 2" key="1">
    <citation type="journal article" date="2014" name="Int. J. Syst. Evol. Microbiol.">
        <title>Phaeodactylibacter xiamenensis gen. nov., sp. nov., a member of the family Saprospiraceae isolated from the marine alga Phaeodactylum tricornutum.</title>
        <authorList>
            <person name="Chen Z.Jr."/>
            <person name="Lei X."/>
            <person name="Lai Q."/>
            <person name="Li Y."/>
            <person name="Zhang B."/>
            <person name="Zhang J."/>
            <person name="Zhang H."/>
            <person name="Yang L."/>
            <person name="Zheng W."/>
            <person name="Tian Y."/>
            <person name="Yu Z."/>
            <person name="Xu H.Jr."/>
            <person name="Zheng T."/>
        </authorList>
    </citation>
    <scope>NUCLEOTIDE SEQUENCE [LARGE SCALE GENOMIC DNA]</scope>
    <source>
        <strain evidence="1 2">KD52</strain>
    </source>
</reference>
<dbReference type="EMBL" id="JPOS01000039">
    <property type="protein sequence ID" value="KGE87050.1"/>
    <property type="molecule type" value="Genomic_DNA"/>
</dbReference>
<protein>
    <submittedName>
        <fullName evidence="1">Uncharacterized protein</fullName>
    </submittedName>
</protein>
<evidence type="ECO:0000313" key="1">
    <source>
        <dbReference type="EMBL" id="KGE87050.1"/>
    </source>
</evidence>
<keyword evidence="2" id="KW-1185">Reference proteome</keyword>